<evidence type="ECO:0000256" key="9">
    <source>
        <dbReference type="ARBA" id="ARBA00032665"/>
    </source>
</evidence>
<dbReference type="CDD" id="cd07960">
    <property type="entry name" value="Anticodon_Ia_Ile_BEm"/>
    <property type="match status" value="1"/>
</dbReference>
<evidence type="ECO:0000313" key="17">
    <source>
        <dbReference type="Proteomes" id="UP001321749"/>
    </source>
</evidence>
<dbReference type="FunFam" id="3.40.50.620:FF:000111">
    <property type="entry name" value="Mitochondrial isoleucyl-tRNA synthetase"/>
    <property type="match status" value="1"/>
</dbReference>
<dbReference type="GO" id="GO:0004822">
    <property type="term" value="F:isoleucine-tRNA ligase activity"/>
    <property type="evidence" value="ECO:0007669"/>
    <property type="project" value="UniProtKB-EC"/>
</dbReference>
<dbReference type="InterPro" id="IPR002301">
    <property type="entry name" value="Ile-tRNA-ligase"/>
</dbReference>
<dbReference type="Proteomes" id="UP001321749">
    <property type="component" value="Unassembled WGS sequence"/>
</dbReference>
<reference evidence="16" key="1">
    <citation type="journal article" date="2023" name="Mol. Phylogenet. Evol.">
        <title>Genome-scale phylogeny and comparative genomics of the fungal order Sordariales.</title>
        <authorList>
            <person name="Hensen N."/>
            <person name="Bonometti L."/>
            <person name="Westerberg I."/>
            <person name="Brannstrom I.O."/>
            <person name="Guillou S."/>
            <person name="Cros-Aarteil S."/>
            <person name="Calhoun S."/>
            <person name="Haridas S."/>
            <person name="Kuo A."/>
            <person name="Mondo S."/>
            <person name="Pangilinan J."/>
            <person name="Riley R."/>
            <person name="LaButti K."/>
            <person name="Andreopoulos B."/>
            <person name="Lipzen A."/>
            <person name="Chen C."/>
            <person name="Yan M."/>
            <person name="Daum C."/>
            <person name="Ng V."/>
            <person name="Clum A."/>
            <person name="Steindorff A."/>
            <person name="Ohm R.A."/>
            <person name="Martin F."/>
            <person name="Silar P."/>
            <person name="Natvig D.O."/>
            <person name="Lalanne C."/>
            <person name="Gautier V."/>
            <person name="Ament-Velasquez S.L."/>
            <person name="Kruys A."/>
            <person name="Hutchinson M.I."/>
            <person name="Powell A.J."/>
            <person name="Barry K."/>
            <person name="Miller A.N."/>
            <person name="Grigoriev I.V."/>
            <person name="Debuchy R."/>
            <person name="Gladieux P."/>
            <person name="Hiltunen Thoren M."/>
            <person name="Johannesson H."/>
        </authorList>
    </citation>
    <scope>NUCLEOTIDE SEQUENCE</scope>
    <source>
        <strain evidence="16">PSN324</strain>
    </source>
</reference>
<dbReference type="GO" id="GO:0032543">
    <property type="term" value="P:mitochondrial translation"/>
    <property type="evidence" value="ECO:0007669"/>
    <property type="project" value="TreeGrafter"/>
</dbReference>
<evidence type="ECO:0000259" key="14">
    <source>
        <dbReference type="Pfam" id="PF00133"/>
    </source>
</evidence>
<dbReference type="PANTHER" id="PTHR42765">
    <property type="entry name" value="SOLEUCYL-TRNA SYNTHETASE"/>
    <property type="match status" value="1"/>
</dbReference>
<protein>
    <recommendedName>
        <fullName evidence="11">Isoleucine--tRNA ligase, mitochondrial</fullName>
        <ecNumber evidence="3">6.1.1.5</ecNumber>
    </recommendedName>
    <alternativeName>
        <fullName evidence="9">Isoleucyl-tRNA synthetase</fullName>
    </alternativeName>
</protein>
<dbReference type="InterPro" id="IPR002300">
    <property type="entry name" value="aa-tRNA-synth_Ia"/>
</dbReference>
<evidence type="ECO:0000256" key="12">
    <source>
        <dbReference type="RuleBase" id="RU363035"/>
    </source>
</evidence>
<feature type="region of interest" description="Disordered" evidence="13">
    <location>
        <begin position="1"/>
        <end position="23"/>
    </location>
</feature>
<keyword evidence="17" id="KW-1185">Reference proteome</keyword>
<comment type="catalytic activity">
    <reaction evidence="10">
        <text>tRNA(Ile) + L-isoleucine + ATP = L-isoleucyl-tRNA(Ile) + AMP + diphosphate</text>
        <dbReference type="Rhea" id="RHEA:11060"/>
        <dbReference type="Rhea" id="RHEA-COMP:9666"/>
        <dbReference type="Rhea" id="RHEA-COMP:9695"/>
        <dbReference type="ChEBI" id="CHEBI:30616"/>
        <dbReference type="ChEBI" id="CHEBI:33019"/>
        <dbReference type="ChEBI" id="CHEBI:58045"/>
        <dbReference type="ChEBI" id="CHEBI:78442"/>
        <dbReference type="ChEBI" id="CHEBI:78528"/>
        <dbReference type="ChEBI" id="CHEBI:456215"/>
        <dbReference type="EC" id="6.1.1.5"/>
    </reaction>
</comment>
<dbReference type="GO" id="GO:0005739">
    <property type="term" value="C:mitochondrion"/>
    <property type="evidence" value="ECO:0007669"/>
    <property type="project" value="UniProtKB-SubCell"/>
</dbReference>
<evidence type="ECO:0000256" key="3">
    <source>
        <dbReference type="ARBA" id="ARBA00013165"/>
    </source>
</evidence>
<name>A0AAV9HML6_9PEZI</name>
<keyword evidence="6 12" id="KW-0067">ATP-binding</keyword>
<evidence type="ECO:0000256" key="7">
    <source>
        <dbReference type="ARBA" id="ARBA00022917"/>
    </source>
</evidence>
<evidence type="ECO:0000256" key="13">
    <source>
        <dbReference type="SAM" id="MobiDB-lite"/>
    </source>
</evidence>
<evidence type="ECO:0000313" key="16">
    <source>
        <dbReference type="EMBL" id="KAK4462055.1"/>
    </source>
</evidence>
<dbReference type="GO" id="GO:0006428">
    <property type="term" value="P:isoleucyl-tRNA aminoacylation"/>
    <property type="evidence" value="ECO:0007669"/>
    <property type="project" value="InterPro"/>
</dbReference>
<dbReference type="Gene3D" id="3.40.50.620">
    <property type="entry name" value="HUPs"/>
    <property type="match status" value="2"/>
</dbReference>
<comment type="subcellular location">
    <subcellularLocation>
        <location evidence="1">Mitochondrion</location>
    </subcellularLocation>
</comment>
<evidence type="ECO:0000256" key="11">
    <source>
        <dbReference type="ARBA" id="ARBA00068280"/>
    </source>
</evidence>
<organism evidence="16 17">
    <name type="scientific">Cladorrhinum samala</name>
    <dbReference type="NCBI Taxonomy" id="585594"/>
    <lineage>
        <taxon>Eukaryota</taxon>
        <taxon>Fungi</taxon>
        <taxon>Dikarya</taxon>
        <taxon>Ascomycota</taxon>
        <taxon>Pezizomycotina</taxon>
        <taxon>Sordariomycetes</taxon>
        <taxon>Sordariomycetidae</taxon>
        <taxon>Sordariales</taxon>
        <taxon>Podosporaceae</taxon>
        <taxon>Cladorrhinum</taxon>
    </lineage>
</organism>
<evidence type="ECO:0000256" key="2">
    <source>
        <dbReference type="ARBA" id="ARBA00005594"/>
    </source>
</evidence>
<dbReference type="Pfam" id="PF00133">
    <property type="entry name" value="tRNA-synt_1"/>
    <property type="match status" value="1"/>
</dbReference>
<dbReference type="InterPro" id="IPR033708">
    <property type="entry name" value="Anticodon_Ile_BEm"/>
</dbReference>
<comment type="similarity">
    <text evidence="2 12">Belongs to the class-I aminoacyl-tRNA synthetase family.</text>
</comment>
<evidence type="ECO:0000256" key="8">
    <source>
        <dbReference type="ARBA" id="ARBA00023146"/>
    </source>
</evidence>
<dbReference type="SUPFAM" id="SSF50677">
    <property type="entry name" value="ValRS/IleRS/LeuRS editing domain"/>
    <property type="match status" value="1"/>
</dbReference>
<proteinExistence type="inferred from homology"/>
<dbReference type="EMBL" id="MU864978">
    <property type="protein sequence ID" value="KAK4462055.1"/>
    <property type="molecule type" value="Genomic_DNA"/>
</dbReference>
<keyword evidence="5 12" id="KW-0547">Nucleotide-binding</keyword>
<dbReference type="Pfam" id="PF08264">
    <property type="entry name" value="Anticodon_1"/>
    <property type="match status" value="1"/>
</dbReference>
<dbReference type="InterPro" id="IPR001412">
    <property type="entry name" value="aa-tRNA-synth_I_CS"/>
</dbReference>
<dbReference type="InterPro" id="IPR009008">
    <property type="entry name" value="Val/Leu/Ile-tRNA-synth_edit"/>
</dbReference>
<evidence type="ECO:0000256" key="4">
    <source>
        <dbReference type="ARBA" id="ARBA00022598"/>
    </source>
</evidence>
<dbReference type="PANTHER" id="PTHR42765:SF1">
    <property type="entry name" value="ISOLEUCINE--TRNA LIGASE, MITOCHONDRIAL"/>
    <property type="match status" value="1"/>
</dbReference>
<feature type="domain" description="Methionyl/Valyl/Leucyl/Isoleucyl-tRNA synthetase anticodon-binding" evidence="15">
    <location>
        <begin position="704"/>
        <end position="797"/>
    </location>
</feature>
<evidence type="ECO:0000259" key="15">
    <source>
        <dbReference type="Pfam" id="PF08264"/>
    </source>
</evidence>
<comment type="caution">
    <text evidence="16">The sequence shown here is derived from an EMBL/GenBank/DDBJ whole genome shotgun (WGS) entry which is preliminary data.</text>
</comment>
<dbReference type="SUPFAM" id="SSF47323">
    <property type="entry name" value="Anticodon-binding domain of a subclass of class I aminoacyl-tRNA synthetases"/>
    <property type="match status" value="1"/>
</dbReference>
<dbReference type="InterPro" id="IPR009080">
    <property type="entry name" value="tRNAsynth_Ia_anticodon-bd"/>
</dbReference>
<reference evidence="16" key="2">
    <citation type="submission" date="2023-06" db="EMBL/GenBank/DDBJ databases">
        <authorList>
            <consortium name="Lawrence Berkeley National Laboratory"/>
            <person name="Mondo S.J."/>
            <person name="Hensen N."/>
            <person name="Bonometti L."/>
            <person name="Westerberg I."/>
            <person name="Brannstrom I.O."/>
            <person name="Guillou S."/>
            <person name="Cros-Aarteil S."/>
            <person name="Calhoun S."/>
            <person name="Haridas S."/>
            <person name="Kuo A."/>
            <person name="Pangilinan J."/>
            <person name="Riley R."/>
            <person name="Labutti K."/>
            <person name="Andreopoulos B."/>
            <person name="Lipzen A."/>
            <person name="Chen C."/>
            <person name="Yanf M."/>
            <person name="Daum C."/>
            <person name="Ng V."/>
            <person name="Clum A."/>
            <person name="Steindorff A."/>
            <person name="Ohm R."/>
            <person name="Martin F."/>
            <person name="Silar P."/>
            <person name="Natvig D."/>
            <person name="Lalanne C."/>
            <person name="Gautier V."/>
            <person name="Ament-Velasquez S.L."/>
            <person name="Kruys A."/>
            <person name="Hutchinson M.I."/>
            <person name="Powell A.J."/>
            <person name="Barry K."/>
            <person name="Miller A.N."/>
            <person name="Grigoriev I.V."/>
            <person name="Debuchy R."/>
            <person name="Gladieux P."/>
            <person name="Thoren M.H."/>
            <person name="Johannesson H."/>
        </authorList>
    </citation>
    <scope>NUCLEOTIDE SEQUENCE</scope>
    <source>
        <strain evidence="16">PSN324</strain>
    </source>
</reference>
<dbReference type="Gene3D" id="1.10.730.20">
    <property type="match status" value="1"/>
</dbReference>
<dbReference type="InterPro" id="IPR013155">
    <property type="entry name" value="M/V/L/I-tRNA-synth_anticd-bd"/>
</dbReference>
<accession>A0AAV9HML6</accession>
<feature type="domain" description="Aminoacyl-tRNA synthetase class Ia" evidence="14">
    <location>
        <begin position="35"/>
        <end position="659"/>
    </location>
</feature>
<dbReference type="EC" id="6.1.1.5" evidence="3"/>
<dbReference type="InterPro" id="IPR014729">
    <property type="entry name" value="Rossmann-like_a/b/a_fold"/>
</dbReference>
<dbReference type="SUPFAM" id="SSF52374">
    <property type="entry name" value="Nucleotidylyl transferase"/>
    <property type="match status" value="1"/>
</dbReference>
<dbReference type="InterPro" id="IPR050081">
    <property type="entry name" value="Ile-tRNA_ligase"/>
</dbReference>
<evidence type="ECO:0000256" key="1">
    <source>
        <dbReference type="ARBA" id="ARBA00004173"/>
    </source>
</evidence>
<sequence>MSKSWTSTLRLPKNSFQNRPPQNQKWDKYIQRCADDLYAWQAANRDPSSEFILHDGPPYANGELHAGHALNKILKDIIIRRKVQQGRRVKYIPGWDCHGLPIELKAVDAAEGKKMPPGAIRKAARKLASKAVLNQMKSFKSYAVMGDWEKRWTTMDRDFEVKQLRLFQRMVKKGLIYRKFKPVYWSPSSATALAESELEYEDNHVSTAAWVKFPLASDLSHVPGLEHCKGPTSAVIWTTTPWTLPANQFLAVRDDLEYDVVTLKGRPGEFLVVKRLPETWETEKHGTILGSELKKLRYIHPLHRDQPPRPVIHAPFVKDDAGSGIVHCAPAHGWDDYLFCPPGIEVSAPVDNEGLFTEAAYPADPSKLEGISVLDGGNQAVMDLFGDHIIQADKFTHTYPYDWRTKKPVIIRATAQWFANVGSIKDQALSALKDEKVRFVPETGWNRLQAFVKGRSEWCISRQRAWGVPIPALYDSNGEAVMTDESLNHIISVIQERGIDAWWNDEPDDQAWVPESLRGKGETYIRGRDTMDVWFDSGSSWTQTDKQADVYLEGTDQHRGWFQSSLLTRVAALAEPSSSTTNTLGLSPFKTLITHGFTLDKDGKKMSKSLGNVISADQVMDGSLLPDIKTKKAAAGVKEALGPDALRLWAAGSDYTGDVILGQNVLRTVHQVLTKYRTIIKMILGSMHPSARTAPLTTADHIAMLQLQDAMLEVGRHYDDYEFNKAFARINRWVVNDLSAFYLESAKDRLYCGDGGGVLEPVFFGFLRMIAPIAPVLVEEAWEALPQWMKEDESLIHPLRQLYDSPLLADGRQLTLDTNQLREDLPVVLGVHKAIKTASEMARLDKVLGSSLQCHVVLEVPEASEGVKKLLERYDGRELADLFVLSSLEIANRGAWKRDEQAAWKYSADFEEGPVTVHVLPPREHKCPRCWKYTAPVEDELCERCDGAVQQFEAGKVKEI</sequence>
<dbReference type="Gene3D" id="3.90.740.10">
    <property type="entry name" value="Valyl/Leucyl/Isoleucyl-tRNA synthetase, editing domain"/>
    <property type="match status" value="1"/>
</dbReference>
<dbReference type="AlphaFoldDB" id="A0AAV9HML6"/>
<dbReference type="GO" id="GO:0000049">
    <property type="term" value="F:tRNA binding"/>
    <property type="evidence" value="ECO:0007669"/>
    <property type="project" value="InterPro"/>
</dbReference>
<dbReference type="GO" id="GO:0005524">
    <property type="term" value="F:ATP binding"/>
    <property type="evidence" value="ECO:0007669"/>
    <property type="project" value="UniProtKB-KW"/>
</dbReference>
<dbReference type="PROSITE" id="PS00178">
    <property type="entry name" value="AA_TRNA_LIGASE_I"/>
    <property type="match status" value="1"/>
</dbReference>
<evidence type="ECO:0000256" key="5">
    <source>
        <dbReference type="ARBA" id="ARBA00022741"/>
    </source>
</evidence>
<evidence type="ECO:0000256" key="6">
    <source>
        <dbReference type="ARBA" id="ARBA00022840"/>
    </source>
</evidence>
<keyword evidence="8 12" id="KW-0030">Aminoacyl-tRNA synthetase</keyword>
<keyword evidence="4 12" id="KW-0436">Ligase</keyword>
<dbReference type="NCBIfam" id="TIGR00392">
    <property type="entry name" value="ileS"/>
    <property type="match status" value="1"/>
</dbReference>
<dbReference type="GO" id="GO:0002161">
    <property type="term" value="F:aminoacyl-tRNA deacylase activity"/>
    <property type="evidence" value="ECO:0007669"/>
    <property type="project" value="InterPro"/>
</dbReference>
<keyword evidence="7 12" id="KW-0648">Protein biosynthesis</keyword>
<dbReference type="PRINTS" id="PR00984">
    <property type="entry name" value="TRNASYNTHILE"/>
</dbReference>
<evidence type="ECO:0000256" key="10">
    <source>
        <dbReference type="ARBA" id="ARBA00048359"/>
    </source>
</evidence>
<gene>
    <name evidence="16" type="ORF">QBC42DRAFT_268582</name>
</gene>
<dbReference type="Gene3D" id="1.10.10.830">
    <property type="entry name" value="Ile-tRNA synthetase CP2 domain-like"/>
    <property type="match status" value="1"/>
</dbReference>